<evidence type="ECO:0000256" key="1">
    <source>
        <dbReference type="SAM" id="MobiDB-lite"/>
    </source>
</evidence>
<dbReference type="Proteomes" id="UP001550044">
    <property type="component" value="Unassembled WGS sequence"/>
</dbReference>
<comment type="caution">
    <text evidence="2">The sequence shown here is derived from an EMBL/GenBank/DDBJ whole genome shotgun (WGS) entry which is preliminary data.</text>
</comment>
<protein>
    <submittedName>
        <fullName evidence="2">Uncharacterized protein</fullName>
    </submittedName>
</protein>
<name>A0ABV2UAG5_9ACTN</name>
<dbReference type="EMBL" id="JBEXIP010000011">
    <property type="protein sequence ID" value="MET8434446.1"/>
    <property type="molecule type" value="Genomic_DNA"/>
</dbReference>
<evidence type="ECO:0000313" key="3">
    <source>
        <dbReference type="Proteomes" id="UP001550044"/>
    </source>
</evidence>
<dbReference type="RefSeq" id="WP_313936993.1">
    <property type="nucleotide sequence ID" value="NZ_JBEOSG010000001.1"/>
</dbReference>
<evidence type="ECO:0000313" key="2">
    <source>
        <dbReference type="EMBL" id="MET8434446.1"/>
    </source>
</evidence>
<sequence>MASVLALLGGLLALIVALVVKLQLKARRRTENFDGQEIERRARDAIRQTRADNSSAAVHNRFLDGGSGRRP</sequence>
<reference evidence="2 3" key="1">
    <citation type="submission" date="2024-06" db="EMBL/GenBank/DDBJ databases">
        <title>The Natural Products Discovery Center: Release of the First 8490 Sequenced Strains for Exploring Actinobacteria Biosynthetic Diversity.</title>
        <authorList>
            <person name="Kalkreuter E."/>
            <person name="Kautsar S.A."/>
            <person name="Yang D."/>
            <person name="Bader C.D."/>
            <person name="Teijaro C.N."/>
            <person name="Fluegel L."/>
            <person name="Davis C.M."/>
            <person name="Simpson J.R."/>
            <person name="Lauterbach L."/>
            <person name="Steele A.D."/>
            <person name="Gui C."/>
            <person name="Meng S."/>
            <person name="Li G."/>
            <person name="Viehrig K."/>
            <person name="Ye F."/>
            <person name="Su P."/>
            <person name="Kiefer A.F."/>
            <person name="Nichols A."/>
            <person name="Cepeda A.J."/>
            <person name="Yan W."/>
            <person name="Fan B."/>
            <person name="Jiang Y."/>
            <person name="Adhikari A."/>
            <person name="Zheng C.-J."/>
            <person name="Schuster L."/>
            <person name="Cowan T.M."/>
            <person name="Smanski M.J."/>
            <person name="Chevrette M.G."/>
            <person name="De Carvalho L.P.S."/>
            <person name="Shen B."/>
        </authorList>
    </citation>
    <scope>NUCLEOTIDE SEQUENCE [LARGE SCALE GENOMIC DNA]</scope>
    <source>
        <strain evidence="2 3">NPDC005137</strain>
    </source>
</reference>
<feature type="region of interest" description="Disordered" evidence="1">
    <location>
        <begin position="49"/>
        <end position="71"/>
    </location>
</feature>
<keyword evidence="3" id="KW-1185">Reference proteome</keyword>
<organism evidence="2 3">
    <name type="scientific">Streptomyces sp. 900116325</name>
    <dbReference type="NCBI Taxonomy" id="3154295"/>
    <lineage>
        <taxon>Bacteria</taxon>
        <taxon>Bacillati</taxon>
        <taxon>Actinomycetota</taxon>
        <taxon>Actinomycetes</taxon>
        <taxon>Kitasatosporales</taxon>
        <taxon>Streptomycetaceae</taxon>
        <taxon>Streptomyces</taxon>
    </lineage>
</organism>
<gene>
    <name evidence="2" type="ORF">ABZV61_16910</name>
</gene>
<proteinExistence type="predicted"/>
<accession>A0ABV2UAG5</accession>